<dbReference type="PANTHER" id="PTHR42916">
    <property type="entry name" value="2-SUCCINYL-5-ENOLPYRUVYL-6-HYDROXY-3-CYCLOHEXENE-1-CARBOXYLATE SYNTHASE"/>
    <property type="match status" value="1"/>
</dbReference>
<comment type="function">
    <text evidence="6">Catalyzes the thiamine diphosphate-dependent decarboxylation of 2-oxoglutarate and the subsequent addition of the resulting succinic semialdehyde-thiamine pyrophosphate anion to isochorismate to yield 2-succinyl-5-enolpyruvyl-6-hydroxy-3-cyclohexene-1-carboxylate (SEPHCHC).</text>
</comment>
<evidence type="ECO:0000256" key="5">
    <source>
        <dbReference type="ARBA" id="ARBA00023211"/>
    </source>
</evidence>
<dbReference type="InterPro" id="IPR012001">
    <property type="entry name" value="Thiamin_PyroP_enz_TPP-bd_dom"/>
</dbReference>
<evidence type="ECO:0000259" key="8">
    <source>
        <dbReference type="Pfam" id="PF02776"/>
    </source>
</evidence>
<dbReference type="Proteomes" id="UP001058860">
    <property type="component" value="Chromosome"/>
</dbReference>
<evidence type="ECO:0000313" key="10">
    <source>
        <dbReference type="EMBL" id="UUY02280.1"/>
    </source>
</evidence>
<feature type="domain" description="Thiamine pyrophosphate enzyme TPP-binding" evidence="7">
    <location>
        <begin position="410"/>
        <end position="544"/>
    </location>
</feature>
<dbReference type="EMBL" id="CP088295">
    <property type="protein sequence ID" value="UUY02280.1"/>
    <property type="molecule type" value="Genomic_DNA"/>
</dbReference>
<comment type="cofactor">
    <cofactor evidence="6">
        <name>Mg(2+)</name>
        <dbReference type="ChEBI" id="CHEBI:18420"/>
    </cofactor>
    <cofactor evidence="6">
        <name>Mn(2+)</name>
        <dbReference type="ChEBI" id="CHEBI:29035"/>
    </cofactor>
</comment>
<dbReference type="PIRSF" id="PIRSF004983">
    <property type="entry name" value="MenD"/>
    <property type="match status" value="1"/>
</dbReference>
<comment type="pathway">
    <text evidence="6">Quinol/quinone metabolism; menaquinone biosynthesis.</text>
</comment>
<comment type="cofactor">
    <cofactor evidence="6">
        <name>thiamine diphosphate</name>
        <dbReference type="ChEBI" id="CHEBI:58937"/>
    </cofactor>
    <text evidence="6">Binds 1 thiamine pyrophosphate per subunit.</text>
</comment>
<keyword evidence="4 6" id="KW-0786">Thiamine pyrophosphate</keyword>
<keyword evidence="6" id="KW-0474">Menaquinone biosynthesis</keyword>
<dbReference type="Gene3D" id="3.40.50.970">
    <property type="match status" value="2"/>
</dbReference>
<evidence type="ECO:0000256" key="1">
    <source>
        <dbReference type="ARBA" id="ARBA00022679"/>
    </source>
</evidence>
<reference evidence="11" key="1">
    <citation type="submission" date="2021-11" db="EMBL/GenBank/DDBJ databases">
        <title>Cultivation dependent microbiological survey of springs from the worlds oldest radium mine currently devoted to the extraction of radon-saturated water.</title>
        <authorList>
            <person name="Kapinusova G."/>
            <person name="Smrhova T."/>
            <person name="Strejcek M."/>
            <person name="Suman J."/>
            <person name="Jani K."/>
            <person name="Pajer P."/>
            <person name="Uhlik O."/>
        </authorList>
    </citation>
    <scope>NUCLEOTIDE SEQUENCE [LARGE SCALE GENOMIC DNA]</scope>
    <source>
        <strain evidence="11">J379</strain>
    </source>
</reference>
<dbReference type="NCBIfam" id="TIGR00173">
    <property type="entry name" value="menD"/>
    <property type="match status" value="1"/>
</dbReference>
<keyword evidence="1 6" id="KW-0808">Transferase</keyword>
<keyword evidence="2 6" id="KW-0479">Metal-binding</keyword>
<comment type="pathway">
    <text evidence="6">Quinol/quinone metabolism; 1,4-dihydroxy-2-naphthoate biosynthesis; 1,4-dihydroxy-2-naphthoate from chorismate: step 2/7.</text>
</comment>
<evidence type="ECO:0000313" key="11">
    <source>
        <dbReference type="Proteomes" id="UP001058860"/>
    </source>
</evidence>
<dbReference type="PANTHER" id="PTHR42916:SF1">
    <property type="entry name" value="PROTEIN PHYLLO, CHLOROPLASTIC"/>
    <property type="match status" value="1"/>
</dbReference>
<dbReference type="InterPro" id="IPR029061">
    <property type="entry name" value="THDP-binding"/>
</dbReference>
<dbReference type="GO" id="GO:0070204">
    <property type="term" value="F:2-succinyl-5-enolpyruvyl-6-hydroxy-3-cyclohexene-1-carboxylic-acid synthase activity"/>
    <property type="evidence" value="ECO:0007669"/>
    <property type="project" value="UniProtKB-EC"/>
</dbReference>
<gene>
    <name evidence="6 10" type="primary">menD</name>
    <name evidence="10" type="ORF">LRS13_16375</name>
</gene>
<protein>
    <recommendedName>
        <fullName evidence="6">2-succinyl-5-enolpyruvyl-6-hydroxy-3-cyclohexene-1-carboxylate synthase</fullName>
        <shortName evidence="6">SEPHCHC synthase</shortName>
        <ecNumber evidence="6">2.2.1.9</ecNumber>
    </recommendedName>
    <alternativeName>
        <fullName evidence="6">Menaquinone biosynthesis protein MenD</fullName>
    </alternativeName>
</protein>
<proteinExistence type="inferred from homology"/>
<organism evidence="10 11">
    <name type="scientific">Svornostia abyssi</name>
    <dbReference type="NCBI Taxonomy" id="2898438"/>
    <lineage>
        <taxon>Bacteria</taxon>
        <taxon>Bacillati</taxon>
        <taxon>Actinomycetota</taxon>
        <taxon>Thermoleophilia</taxon>
        <taxon>Solirubrobacterales</taxon>
        <taxon>Baekduiaceae</taxon>
        <taxon>Svornostia</taxon>
    </lineage>
</organism>
<evidence type="ECO:0000256" key="6">
    <source>
        <dbReference type="HAMAP-Rule" id="MF_01659"/>
    </source>
</evidence>
<dbReference type="HAMAP" id="MF_01659">
    <property type="entry name" value="MenD"/>
    <property type="match status" value="1"/>
</dbReference>
<dbReference type="CDD" id="cd07037">
    <property type="entry name" value="TPP_PYR_MenD"/>
    <property type="match status" value="1"/>
</dbReference>
<sequence length="568" mass="58847">MATDADTHLLLRAFADELARCEVAGACTSPGSRSSPLMLALVAHDGIETWSHLDERVAGFFGLGLAKTTGRPAVLACTSGTAAAHYLPAVIEAHEAGVPLIVLTADRPPELRQVGAGQAIDQLKLYGDAVRWFFDVGTHDATPERGRWIRTLACRAAAVASGQTGGRPGPVHLNWALREPLIPPTALGDDPQPGRPDGQPWVRFDGPGSFALPDLHDAIAGRRGVIVAGRAADAAGAEIARLSQVLHWPLLADPLSDARTGRTAIAHYDALLRDAGLTDALGPEVVLRVGDLPTSKPLRQWLASLDVPQIAVGGPGGWADPDGRIGRVLPGGAVTALLDSAPVACDAAWLASWTSADQAAARAITATLGSDLSEPQIAAQLADRVPSEGTLVVASSMPVRDLETFAAARDAPPRILSNRGANGIDGTLATAFGVAAAHDGPVAVLLGDVAFAYDLSALICAKRHGQALAIVVLNNDGGGIFEFLPLSGIDRATFEEHVATPPGIDIADAARLYGCDHVLPADLPAFHAALDAALASDRTTIIEVRTERAANVALHREVWAAVSAAVSG</sequence>
<evidence type="ECO:0000256" key="3">
    <source>
        <dbReference type="ARBA" id="ARBA00022842"/>
    </source>
</evidence>
<dbReference type="InterPro" id="IPR032264">
    <property type="entry name" value="MenD_middle"/>
</dbReference>
<dbReference type="Gene3D" id="3.40.50.1220">
    <property type="entry name" value="TPP-binding domain"/>
    <property type="match status" value="1"/>
</dbReference>
<dbReference type="SUPFAM" id="SSF52518">
    <property type="entry name" value="Thiamin diphosphate-binding fold (THDP-binding)"/>
    <property type="match status" value="2"/>
</dbReference>
<dbReference type="CDD" id="cd02009">
    <property type="entry name" value="TPP_SHCHC_synthase"/>
    <property type="match status" value="1"/>
</dbReference>
<dbReference type="InterPro" id="IPR011766">
    <property type="entry name" value="TPP_enzyme_TPP-bd"/>
</dbReference>
<keyword evidence="3 6" id="KW-0460">Magnesium</keyword>
<feature type="domain" description="Menaquinone biosynthesis protein MenD middle" evidence="9">
    <location>
        <begin position="214"/>
        <end position="392"/>
    </location>
</feature>
<feature type="domain" description="Thiamine pyrophosphate enzyme N-terminal TPP-binding" evidence="8">
    <location>
        <begin position="12"/>
        <end position="124"/>
    </location>
</feature>
<accession>A0ABY5PC78</accession>
<comment type="catalytic activity">
    <reaction evidence="6">
        <text>isochorismate + 2-oxoglutarate + H(+) = 5-enolpyruvoyl-6-hydroxy-2-succinyl-cyclohex-3-ene-1-carboxylate + CO2</text>
        <dbReference type="Rhea" id="RHEA:25593"/>
        <dbReference type="ChEBI" id="CHEBI:15378"/>
        <dbReference type="ChEBI" id="CHEBI:16526"/>
        <dbReference type="ChEBI" id="CHEBI:16810"/>
        <dbReference type="ChEBI" id="CHEBI:29780"/>
        <dbReference type="ChEBI" id="CHEBI:58818"/>
        <dbReference type="EC" id="2.2.1.9"/>
    </reaction>
</comment>
<dbReference type="RefSeq" id="WP_353862813.1">
    <property type="nucleotide sequence ID" value="NZ_CP088295.1"/>
</dbReference>
<evidence type="ECO:0000256" key="4">
    <source>
        <dbReference type="ARBA" id="ARBA00023052"/>
    </source>
</evidence>
<comment type="subunit">
    <text evidence="6">Homodimer.</text>
</comment>
<comment type="similarity">
    <text evidence="6">Belongs to the TPP enzyme family. MenD subfamily.</text>
</comment>
<evidence type="ECO:0000256" key="2">
    <source>
        <dbReference type="ARBA" id="ARBA00022723"/>
    </source>
</evidence>
<dbReference type="Pfam" id="PF02776">
    <property type="entry name" value="TPP_enzyme_N"/>
    <property type="match status" value="1"/>
</dbReference>
<dbReference type="EC" id="2.2.1.9" evidence="6"/>
<dbReference type="InterPro" id="IPR004433">
    <property type="entry name" value="MenaQ_synth_MenD"/>
</dbReference>
<dbReference type="Pfam" id="PF16582">
    <property type="entry name" value="TPP_enzyme_M_2"/>
    <property type="match status" value="1"/>
</dbReference>
<keyword evidence="5 6" id="KW-0464">Manganese</keyword>
<name>A0ABY5PC78_9ACTN</name>
<keyword evidence="11" id="KW-1185">Reference proteome</keyword>
<evidence type="ECO:0000259" key="9">
    <source>
        <dbReference type="Pfam" id="PF16582"/>
    </source>
</evidence>
<dbReference type="Pfam" id="PF02775">
    <property type="entry name" value="TPP_enzyme_C"/>
    <property type="match status" value="1"/>
</dbReference>
<evidence type="ECO:0000259" key="7">
    <source>
        <dbReference type="Pfam" id="PF02775"/>
    </source>
</evidence>